<dbReference type="GO" id="GO:0046654">
    <property type="term" value="P:tetrahydrofolate biosynthetic process"/>
    <property type="evidence" value="ECO:0007669"/>
    <property type="project" value="InterPro"/>
</dbReference>
<evidence type="ECO:0000256" key="3">
    <source>
        <dbReference type="ARBA" id="ARBA00022563"/>
    </source>
</evidence>
<dbReference type="EMBL" id="PZQS01000004">
    <property type="protein sequence ID" value="PVD32810.1"/>
    <property type="molecule type" value="Genomic_DNA"/>
</dbReference>
<organism evidence="8 9">
    <name type="scientific">Pomacea canaliculata</name>
    <name type="common">Golden apple snail</name>
    <dbReference type="NCBI Taxonomy" id="400727"/>
    <lineage>
        <taxon>Eukaryota</taxon>
        <taxon>Metazoa</taxon>
        <taxon>Spiralia</taxon>
        <taxon>Lophotrochozoa</taxon>
        <taxon>Mollusca</taxon>
        <taxon>Gastropoda</taxon>
        <taxon>Caenogastropoda</taxon>
        <taxon>Architaenioglossa</taxon>
        <taxon>Ampullarioidea</taxon>
        <taxon>Ampullariidae</taxon>
        <taxon>Pomacea</taxon>
    </lineage>
</organism>
<dbReference type="CDD" id="cd00209">
    <property type="entry name" value="DHFR"/>
    <property type="match status" value="1"/>
</dbReference>
<keyword evidence="9" id="KW-1185">Reference proteome</keyword>
<dbReference type="GO" id="GO:0046655">
    <property type="term" value="P:folic acid metabolic process"/>
    <property type="evidence" value="ECO:0007669"/>
    <property type="project" value="TreeGrafter"/>
</dbReference>
<evidence type="ECO:0000256" key="6">
    <source>
        <dbReference type="ARBA" id="ARBA00048873"/>
    </source>
</evidence>
<comment type="caution">
    <text evidence="8">The sequence shown here is derived from an EMBL/GenBank/DDBJ whole genome shotgun (WGS) entry which is preliminary data.</text>
</comment>
<dbReference type="SUPFAM" id="SSF53597">
    <property type="entry name" value="Dihydrofolate reductase-like"/>
    <property type="match status" value="1"/>
</dbReference>
<dbReference type="GO" id="GO:0004146">
    <property type="term" value="F:dihydrofolate reductase activity"/>
    <property type="evidence" value="ECO:0007669"/>
    <property type="project" value="UniProtKB-EC"/>
</dbReference>
<evidence type="ECO:0000256" key="2">
    <source>
        <dbReference type="ARBA" id="ARBA00012856"/>
    </source>
</evidence>
<dbReference type="GO" id="GO:0006730">
    <property type="term" value="P:one-carbon metabolic process"/>
    <property type="evidence" value="ECO:0007669"/>
    <property type="project" value="UniProtKB-KW"/>
</dbReference>
<dbReference type="InterPro" id="IPR024072">
    <property type="entry name" value="DHFR-like_dom_sf"/>
</dbReference>
<dbReference type="PROSITE" id="PS51330">
    <property type="entry name" value="DHFR_2"/>
    <property type="match status" value="1"/>
</dbReference>
<proteinExistence type="predicted"/>
<dbReference type="STRING" id="400727.A0A2T7PHE1"/>
<feature type="domain" description="DHFR" evidence="7">
    <location>
        <begin position="27"/>
        <end position="209"/>
    </location>
</feature>
<dbReference type="Gene3D" id="3.40.430.10">
    <property type="entry name" value="Dihydrofolate Reductase, subunit A"/>
    <property type="match status" value="1"/>
</dbReference>
<evidence type="ECO:0000313" key="9">
    <source>
        <dbReference type="Proteomes" id="UP000245119"/>
    </source>
</evidence>
<evidence type="ECO:0000313" key="8">
    <source>
        <dbReference type="EMBL" id="PVD32810.1"/>
    </source>
</evidence>
<evidence type="ECO:0000256" key="1">
    <source>
        <dbReference type="ARBA" id="ARBA00004903"/>
    </source>
</evidence>
<comment type="catalytic activity">
    <reaction evidence="6">
        <text>(6S)-5,6,7,8-tetrahydrofolate + NADP(+) = 7,8-dihydrofolate + NADPH + H(+)</text>
        <dbReference type="Rhea" id="RHEA:15009"/>
        <dbReference type="ChEBI" id="CHEBI:15378"/>
        <dbReference type="ChEBI" id="CHEBI:57451"/>
        <dbReference type="ChEBI" id="CHEBI:57453"/>
        <dbReference type="ChEBI" id="CHEBI:57783"/>
        <dbReference type="ChEBI" id="CHEBI:58349"/>
        <dbReference type="EC" id="1.5.1.3"/>
    </reaction>
</comment>
<gene>
    <name evidence="8" type="ORF">C0Q70_08256</name>
</gene>
<dbReference type="InterPro" id="IPR001796">
    <property type="entry name" value="DHFR_dom"/>
</dbReference>
<keyword evidence="4" id="KW-0521">NADP</keyword>
<protein>
    <recommendedName>
        <fullName evidence="2">dihydrofolate reductase</fullName>
        <ecNumber evidence="2">1.5.1.3</ecNumber>
    </recommendedName>
</protein>
<dbReference type="GO" id="GO:0050661">
    <property type="term" value="F:NADP binding"/>
    <property type="evidence" value="ECO:0007669"/>
    <property type="project" value="InterPro"/>
</dbReference>
<name>A0A2T7PHE1_POMCA</name>
<dbReference type="InterPro" id="IPR012259">
    <property type="entry name" value="DHFR"/>
</dbReference>
<reference evidence="8 9" key="1">
    <citation type="submission" date="2018-04" db="EMBL/GenBank/DDBJ databases">
        <title>The genome of golden apple snail Pomacea canaliculata provides insight into stress tolerance and invasive adaptation.</title>
        <authorList>
            <person name="Liu C."/>
            <person name="Liu B."/>
            <person name="Ren Y."/>
            <person name="Zhang Y."/>
            <person name="Wang H."/>
            <person name="Li S."/>
            <person name="Jiang F."/>
            <person name="Yin L."/>
            <person name="Zhang G."/>
            <person name="Qian W."/>
            <person name="Fan W."/>
        </authorList>
    </citation>
    <scope>NUCLEOTIDE SEQUENCE [LARGE SCALE GENOMIC DNA]</scope>
    <source>
        <strain evidence="8">SZHN2017</strain>
        <tissue evidence="8">Muscle</tissue>
    </source>
</reference>
<keyword evidence="3" id="KW-0554">One-carbon metabolism</keyword>
<dbReference type="GO" id="GO:0005739">
    <property type="term" value="C:mitochondrion"/>
    <property type="evidence" value="ECO:0007669"/>
    <property type="project" value="TreeGrafter"/>
</dbReference>
<dbReference type="Pfam" id="PF00186">
    <property type="entry name" value="DHFR_1"/>
    <property type="match status" value="1"/>
</dbReference>
<dbReference type="AlphaFoldDB" id="A0A2T7PHE1"/>
<dbReference type="GO" id="GO:0046452">
    <property type="term" value="P:dihydrofolate metabolic process"/>
    <property type="evidence" value="ECO:0007669"/>
    <property type="project" value="TreeGrafter"/>
</dbReference>
<dbReference type="Proteomes" id="UP000245119">
    <property type="component" value="Linkage Group LG4"/>
</dbReference>
<evidence type="ECO:0000259" key="7">
    <source>
        <dbReference type="PROSITE" id="PS51330"/>
    </source>
</evidence>
<evidence type="ECO:0000256" key="4">
    <source>
        <dbReference type="ARBA" id="ARBA00022857"/>
    </source>
</evidence>
<dbReference type="EC" id="1.5.1.3" evidence="2"/>
<sequence>MRTQSLVHCREAILHDWTCDRKMSEVEVEIVVAILDKNRGFALGKKFPWPYLKGDHEFYINLTTTRTDLSKRNAYIMGRNTWEEWQGNEKQNPALFTVVTSRTLRDDGVPHLQKVLPSLEDAITYVTTSPVREQIEKVFLMGGKQNYDQFIDDPRLKRIYVTRIFGDFEADVVFPVFEHRFKRVSPAPSLDESLQEDNGVQYQFELWEPISS</sequence>
<dbReference type="PANTHER" id="PTHR48069">
    <property type="entry name" value="DIHYDROFOLATE REDUCTASE"/>
    <property type="match status" value="1"/>
</dbReference>
<accession>A0A2T7PHE1</accession>
<evidence type="ECO:0000256" key="5">
    <source>
        <dbReference type="ARBA" id="ARBA00023002"/>
    </source>
</evidence>
<comment type="pathway">
    <text evidence="1">Cofactor biosynthesis; tetrahydrofolate biosynthesis; 5,6,7,8-tetrahydrofolate from 7,8-dihydrofolate: step 1/1.</text>
</comment>
<keyword evidence="5" id="KW-0560">Oxidoreductase</keyword>
<dbReference type="PANTHER" id="PTHR48069:SF3">
    <property type="entry name" value="DIHYDROFOLATE REDUCTASE"/>
    <property type="match status" value="1"/>
</dbReference>
<dbReference type="OrthoDB" id="4664297at2759"/>